<protein>
    <submittedName>
        <fullName evidence="1">Uncharacterized protein</fullName>
    </submittedName>
</protein>
<dbReference type="EMBL" id="LT559120">
    <property type="protein sequence ID" value="SAP16325.1"/>
    <property type="molecule type" value="Genomic_DNA"/>
</dbReference>
<sequence>MVPARRLAAYEIAMRITPAPADVTEVLQRCETIRRFIAADDMSDLRIQVLEALTTALGVGPGRPPAPGQQVRLPHADQLVERARRVLNYVNP</sequence>
<dbReference type="RefSeq" id="WP_225267190.1">
    <property type="nucleotide sequence ID" value="NZ_CP084058.1"/>
</dbReference>
<gene>
    <name evidence="1" type="ORF">BN4615_P10988</name>
</gene>
<reference evidence="1" key="1">
    <citation type="submission" date="2016-04" db="EMBL/GenBank/DDBJ databases">
        <authorList>
            <person name="Evans L.H."/>
            <person name="Alamgir A."/>
            <person name="Owens N."/>
            <person name="Weber N.D."/>
            <person name="Virtaneva K."/>
            <person name="Barbian K."/>
            <person name="Babar A."/>
            <person name="Rosenke K."/>
        </authorList>
    </citation>
    <scope>NUCLEOTIDE SEQUENCE</scope>
    <source>
        <strain evidence="1">Nono1</strain>
    </source>
</reference>
<organism evidence="1">
    <name type="scientific">Nonomuraea gerenzanensis</name>
    <dbReference type="NCBI Taxonomy" id="93944"/>
    <lineage>
        <taxon>Bacteria</taxon>
        <taxon>Bacillati</taxon>
        <taxon>Actinomycetota</taxon>
        <taxon>Actinomycetes</taxon>
        <taxon>Streptosporangiales</taxon>
        <taxon>Streptosporangiaceae</taxon>
        <taxon>Nonomuraea</taxon>
    </lineage>
</organism>
<accession>A0A1M4BKY1</accession>
<evidence type="ECO:0000313" key="1">
    <source>
        <dbReference type="EMBL" id="SAP16325.1"/>
    </source>
</evidence>
<dbReference type="AlphaFoldDB" id="A0A1M4BKY1"/>
<name>A0A1M4BKY1_9ACTN</name>
<proteinExistence type="predicted"/>